<protein>
    <submittedName>
        <fullName evidence="11">Cytochrome P450</fullName>
    </submittedName>
</protein>
<accession>A0A1B7MWK8</accession>
<dbReference type="PANTHER" id="PTHR46300:SF7">
    <property type="entry name" value="P450, PUTATIVE (EUROFUNG)-RELATED"/>
    <property type="match status" value="1"/>
</dbReference>
<keyword evidence="4 9" id="KW-0349">Heme</keyword>
<dbReference type="Gene3D" id="1.10.630.10">
    <property type="entry name" value="Cytochrome P450"/>
    <property type="match status" value="1"/>
</dbReference>
<dbReference type="PRINTS" id="PR00463">
    <property type="entry name" value="EP450I"/>
</dbReference>
<comment type="pathway">
    <text evidence="2">Secondary metabolite biosynthesis.</text>
</comment>
<dbReference type="InterPro" id="IPR001128">
    <property type="entry name" value="Cyt_P450"/>
</dbReference>
<keyword evidence="7 9" id="KW-0408">Iron</keyword>
<comment type="cofactor">
    <cofactor evidence="1 9">
        <name>heme</name>
        <dbReference type="ChEBI" id="CHEBI:30413"/>
    </cofactor>
</comment>
<gene>
    <name evidence="11" type="ORF">K503DRAFT_720531</name>
</gene>
<sequence>MWDGVTGGLQALLAASIIGLALRSYFAKPKLPHGVRLPPGPPSLPLLGSALAVDVSEPWVTYKAWGSQYGDVVYTQLFGQDNIVINSEEVARDLLEHRSHNYSDRPKLATNELFGVDWTTALMRYSSRWRLQRKIIHQSFRQEAIPPLAPIQAGKTHELLLNMLEYPQEYPKHFEAHSGSVIMSVVYSYEASRRHDEMIERATSALELSMKEMRPEVVAIFSAFPSLLRLPSWMPGMRLKRVSPLVKRLMSESMETPFAYTQHGMAAGSVSACMVTDHLLKLDESDGDSTSMKEAVKESAATAFGAGTETTAAALMNFILVMILYPQVQEKARDLIESVVGTKRLPTFEDRSSLPYIGAIVRECLRWRPVFPLAIMHASVESDVYKGYYIPQGTTITPNLWAMCHNEEKYPNASEFNPDRFLNPDGTLTEDTVSMVWGFGRRICPGRHLAEASLWSAVACLLSVFKFSKAKDESGREIEINPRWHGGLTIRPVQFPCSITPRDAEMDLAALQHLIKVSV</sequence>
<organism evidence="11 12">
    <name type="scientific">Rhizopogon vinicolor AM-OR11-026</name>
    <dbReference type="NCBI Taxonomy" id="1314800"/>
    <lineage>
        <taxon>Eukaryota</taxon>
        <taxon>Fungi</taxon>
        <taxon>Dikarya</taxon>
        <taxon>Basidiomycota</taxon>
        <taxon>Agaricomycotina</taxon>
        <taxon>Agaricomycetes</taxon>
        <taxon>Agaricomycetidae</taxon>
        <taxon>Boletales</taxon>
        <taxon>Suillineae</taxon>
        <taxon>Rhizopogonaceae</taxon>
        <taxon>Rhizopogon</taxon>
    </lineage>
</organism>
<dbReference type="GO" id="GO:0005506">
    <property type="term" value="F:iron ion binding"/>
    <property type="evidence" value="ECO:0007669"/>
    <property type="project" value="InterPro"/>
</dbReference>
<dbReference type="Pfam" id="PF00067">
    <property type="entry name" value="p450"/>
    <property type="match status" value="1"/>
</dbReference>
<evidence type="ECO:0000313" key="11">
    <source>
        <dbReference type="EMBL" id="OAX36941.1"/>
    </source>
</evidence>
<evidence type="ECO:0000256" key="6">
    <source>
        <dbReference type="ARBA" id="ARBA00023002"/>
    </source>
</evidence>
<dbReference type="PRINTS" id="PR00385">
    <property type="entry name" value="P450"/>
</dbReference>
<keyword evidence="8 10" id="KW-0503">Monooxygenase</keyword>
<keyword evidence="12" id="KW-1185">Reference proteome</keyword>
<dbReference type="GO" id="GO:0004497">
    <property type="term" value="F:monooxygenase activity"/>
    <property type="evidence" value="ECO:0007669"/>
    <property type="project" value="UniProtKB-KW"/>
</dbReference>
<dbReference type="GO" id="GO:0016705">
    <property type="term" value="F:oxidoreductase activity, acting on paired donors, with incorporation or reduction of molecular oxygen"/>
    <property type="evidence" value="ECO:0007669"/>
    <property type="project" value="InterPro"/>
</dbReference>
<feature type="binding site" description="axial binding residue" evidence="9">
    <location>
        <position position="444"/>
    </location>
    <ligand>
        <name>heme</name>
        <dbReference type="ChEBI" id="CHEBI:30413"/>
    </ligand>
    <ligandPart>
        <name>Fe</name>
        <dbReference type="ChEBI" id="CHEBI:18248"/>
    </ligandPart>
</feature>
<dbReference type="CDD" id="cd11065">
    <property type="entry name" value="CYP64-like"/>
    <property type="match status" value="1"/>
</dbReference>
<dbReference type="InterPro" id="IPR017972">
    <property type="entry name" value="Cyt_P450_CS"/>
</dbReference>
<keyword evidence="5 9" id="KW-0479">Metal-binding</keyword>
<name>A0A1B7MWK8_9AGAM</name>
<dbReference type="GO" id="GO:0020037">
    <property type="term" value="F:heme binding"/>
    <property type="evidence" value="ECO:0007669"/>
    <property type="project" value="InterPro"/>
</dbReference>
<dbReference type="PROSITE" id="PS00086">
    <property type="entry name" value="CYTOCHROME_P450"/>
    <property type="match status" value="1"/>
</dbReference>
<keyword evidence="6 10" id="KW-0560">Oxidoreductase</keyword>
<dbReference type="InterPro" id="IPR036396">
    <property type="entry name" value="Cyt_P450_sf"/>
</dbReference>
<dbReference type="EMBL" id="KV448383">
    <property type="protein sequence ID" value="OAX36941.1"/>
    <property type="molecule type" value="Genomic_DNA"/>
</dbReference>
<proteinExistence type="inferred from homology"/>
<dbReference type="SUPFAM" id="SSF48264">
    <property type="entry name" value="Cytochrome P450"/>
    <property type="match status" value="1"/>
</dbReference>
<dbReference type="InParanoid" id="A0A1B7MWK8"/>
<evidence type="ECO:0000256" key="9">
    <source>
        <dbReference type="PIRSR" id="PIRSR602401-1"/>
    </source>
</evidence>
<dbReference type="InterPro" id="IPR050364">
    <property type="entry name" value="Cytochrome_P450_fung"/>
</dbReference>
<evidence type="ECO:0000313" key="12">
    <source>
        <dbReference type="Proteomes" id="UP000092154"/>
    </source>
</evidence>
<evidence type="ECO:0000256" key="4">
    <source>
        <dbReference type="ARBA" id="ARBA00022617"/>
    </source>
</evidence>
<evidence type="ECO:0000256" key="1">
    <source>
        <dbReference type="ARBA" id="ARBA00001971"/>
    </source>
</evidence>
<dbReference type="PANTHER" id="PTHR46300">
    <property type="entry name" value="P450, PUTATIVE (EUROFUNG)-RELATED-RELATED"/>
    <property type="match status" value="1"/>
</dbReference>
<dbReference type="AlphaFoldDB" id="A0A1B7MWK8"/>
<dbReference type="Proteomes" id="UP000092154">
    <property type="component" value="Unassembled WGS sequence"/>
</dbReference>
<dbReference type="OrthoDB" id="2789670at2759"/>
<reference evidence="11 12" key="1">
    <citation type="submission" date="2016-06" db="EMBL/GenBank/DDBJ databases">
        <title>Comparative genomics of the ectomycorrhizal sister species Rhizopogon vinicolor and Rhizopogon vesiculosus (Basidiomycota: Boletales) reveals a divergence of the mating type B locus.</title>
        <authorList>
            <consortium name="DOE Joint Genome Institute"/>
            <person name="Mujic A.B."/>
            <person name="Kuo A."/>
            <person name="Tritt A."/>
            <person name="Lipzen A."/>
            <person name="Chen C."/>
            <person name="Johnson J."/>
            <person name="Sharma A."/>
            <person name="Barry K."/>
            <person name="Grigoriev I.V."/>
            <person name="Spatafora J.W."/>
        </authorList>
    </citation>
    <scope>NUCLEOTIDE SEQUENCE [LARGE SCALE GENOMIC DNA]</scope>
    <source>
        <strain evidence="11 12">AM-OR11-026</strain>
    </source>
</reference>
<dbReference type="STRING" id="1314800.A0A1B7MWK8"/>
<evidence type="ECO:0000256" key="3">
    <source>
        <dbReference type="ARBA" id="ARBA00010617"/>
    </source>
</evidence>
<evidence type="ECO:0000256" key="7">
    <source>
        <dbReference type="ARBA" id="ARBA00023004"/>
    </source>
</evidence>
<evidence type="ECO:0000256" key="5">
    <source>
        <dbReference type="ARBA" id="ARBA00022723"/>
    </source>
</evidence>
<dbReference type="InterPro" id="IPR002401">
    <property type="entry name" value="Cyt_P450_E_grp-I"/>
</dbReference>
<evidence type="ECO:0000256" key="10">
    <source>
        <dbReference type="RuleBase" id="RU000461"/>
    </source>
</evidence>
<evidence type="ECO:0000256" key="8">
    <source>
        <dbReference type="ARBA" id="ARBA00023033"/>
    </source>
</evidence>
<comment type="similarity">
    <text evidence="3 10">Belongs to the cytochrome P450 family.</text>
</comment>
<evidence type="ECO:0000256" key="2">
    <source>
        <dbReference type="ARBA" id="ARBA00005179"/>
    </source>
</evidence>